<keyword evidence="5 7" id="KW-0456">Lyase</keyword>
<dbReference type="SUPFAM" id="SSF55040">
    <property type="entry name" value="Molybdenum cofactor biosynthesis protein C, MoaC"/>
    <property type="match status" value="1"/>
</dbReference>
<evidence type="ECO:0000256" key="1">
    <source>
        <dbReference type="ARBA" id="ARBA00001637"/>
    </source>
</evidence>
<comment type="caution">
    <text evidence="9">The sequence shown here is derived from an EMBL/GenBank/DDBJ whole genome shotgun (WGS) entry which is preliminary data.</text>
</comment>
<feature type="active site" evidence="7">
    <location>
        <position position="129"/>
    </location>
</feature>
<dbReference type="CDD" id="cd01420">
    <property type="entry name" value="MoaC_PE"/>
    <property type="match status" value="1"/>
</dbReference>
<reference evidence="9 10" key="1">
    <citation type="submission" date="2011-06" db="EMBL/GenBank/DDBJ databases">
        <authorList>
            <person name="Muzny D."/>
            <person name="Qin X."/>
            <person name="Deng J."/>
            <person name="Jiang H."/>
            <person name="Liu Y."/>
            <person name="Qu J."/>
            <person name="Song X.-Z."/>
            <person name="Zhang L."/>
            <person name="Thornton R."/>
            <person name="Coyle M."/>
            <person name="Francisco L."/>
            <person name="Jackson L."/>
            <person name="Javaid M."/>
            <person name="Korchina V."/>
            <person name="Kovar C."/>
            <person name="Mata R."/>
            <person name="Mathew T."/>
            <person name="Ngo R."/>
            <person name="Nguyen L."/>
            <person name="Nguyen N."/>
            <person name="Okwuonu G."/>
            <person name="Ongeri F."/>
            <person name="Pham C."/>
            <person name="Simmons D."/>
            <person name="Wilczek-Boney K."/>
            <person name="Hale W."/>
            <person name="Jakkamsetti A."/>
            <person name="Pham P."/>
            <person name="Ruth R."/>
            <person name="San Lucas F."/>
            <person name="Warren J."/>
            <person name="Zhang J."/>
            <person name="Zhao Z."/>
            <person name="Zhou C."/>
            <person name="Zhu D."/>
            <person name="Lee S."/>
            <person name="Bess C."/>
            <person name="Blankenburg K."/>
            <person name="Forbes L."/>
            <person name="Fu Q."/>
            <person name="Gubbala S."/>
            <person name="Hirani K."/>
            <person name="Jayaseelan J.C."/>
            <person name="Lara F."/>
            <person name="Munidasa M."/>
            <person name="Palculict T."/>
            <person name="Patil S."/>
            <person name="Pu L.-L."/>
            <person name="Saada N."/>
            <person name="Tang L."/>
            <person name="Weissenberger G."/>
            <person name="Zhu Y."/>
            <person name="Hemphill L."/>
            <person name="Shang Y."/>
            <person name="Youmans B."/>
            <person name="Ayvaz T."/>
            <person name="Ross M."/>
            <person name="Santibanez J."/>
            <person name="Aqrawi P."/>
            <person name="Gross S."/>
            <person name="Joshi V."/>
            <person name="Fowler G."/>
            <person name="Nazareth L."/>
            <person name="Reid J."/>
            <person name="Worley K."/>
            <person name="Petrosino J."/>
            <person name="Highlander S."/>
            <person name="Gibbs R."/>
        </authorList>
    </citation>
    <scope>NUCLEOTIDE SEQUENCE [LARGE SCALE GENOMIC DNA]</scope>
    <source>
        <strain evidence="9 10">9715</strain>
    </source>
</reference>
<dbReference type="UniPathway" id="UPA00344"/>
<comment type="pathway">
    <text evidence="2 7">Cofactor biosynthesis; molybdopterin biosynthesis.</text>
</comment>
<proteinExistence type="inferred from homology"/>
<evidence type="ECO:0000256" key="3">
    <source>
        <dbReference type="ARBA" id="ARBA00012575"/>
    </source>
</evidence>
<dbReference type="GO" id="GO:0006777">
    <property type="term" value="P:Mo-molybdopterin cofactor biosynthetic process"/>
    <property type="evidence" value="ECO:0007669"/>
    <property type="project" value="UniProtKB-UniRule"/>
</dbReference>
<evidence type="ECO:0000256" key="6">
    <source>
        <dbReference type="ARBA" id="ARBA00055087"/>
    </source>
</evidence>
<evidence type="ECO:0000256" key="4">
    <source>
        <dbReference type="ARBA" id="ARBA00023150"/>
    </source>
</evidence>
<feature type="binding site" evidence="7">
    <location>
        <begin position="114"/>
        <end position="115"/>
    </location>
    <ligand>
        <name>substrate</name>
    </ligand>
</feature>
<dbReference type="PANTHER" id="PTHR22960">
    <property type="entry name" value="MOLYBDOPTERIN COFACTOR SYNTHESIS PROTEIN A"/>
    <property type="match status" value="1"/>
</dbReference>
<dbReference type="RefSeq" id="WP_009117302.1">
    <property type="nucleotide sequence ID" value="NZ_JH165159.1"/>
</dbReference>
<dbReference type="PATRIC" id="fig|1030841.3.peg.2152"/>
<accession>G4CST0</accession>
<protein>
    <recommendedName>
        <fullName evidence="3 7">Cyclic pyranopterin monophosphate synthase</fullName>
        <ecNumber evidence="3 7">4.6.1.17</ecNumber>
    </recommendedName>
    <alternativeName>
        <fullName evidence="7">Molybdenum cofactor biosynthesis protein C</fullName>
    </alternativeName>
</protein>
<dbReference type="PANTHER" id="PTHR22960:SF29">
    <property type="entry name" value="CYCLIC PYRANOPTERIN MONOPHOSPHATE SYNTHASE"/>
    <property type="match status" value="1"/>
</dbReference>
<evidence type="ECO:0000313" key="9">
    <source>
        <dbReference type="EMBL" id="EGZ44636.1"/>
    </source>
</evidence>
<evidence type="ECO:0000256" key="5">
    <source>
        <dbReference type="ARBA" id="ARBA00023239"/>
    </source>
</evidence>
<dbReference type="AlphaFoldDB" id="G4CST0"/>
<dbReference type="EMBL" id="AGAZ01000070">
    <property type="protein sequence ID" value="EGZ44636.1"/>
    <property type="molecule type" value="Genomic_DNA"/>
</dbReference>
<dbReference type="STRING" id="1030841.HMPREF9370_2162"/>
<comment type="function">
    <text evidence="6 7">Catalyzes the conversion of (8S)-3',8-cyclo-7,8-dihydroguanosine 5'-triphosphate to cyclic pyranopterin monophosphate (cPMP).</text>
</comment>
<dbReference type="InterPro" id="IPR002820">
    <property type="entry name" value="Mopterin_CF_biosynth-C_dom"/>
</dbReference>
<dbReference type="Gene3D" id="3.30.70.640">
    <property type="entry name" value="Molybdopterin cofactor biosynthesis C (MoaC) domain"/>
    <property type="match status" value="1"/>
</dbReference>
<evidence type="ECO:0000259" key="8">
    <source>
        <dbReference type="Pfam" id="PF01967"/>
    </source>
</evidence>
<dbReference type="HAMAP" id="MF_01224_B">
    <property type="entry name" value="MoaC_B"/>
    <property type="match status" value="1"/>
</dbReference>
<sequence>MFDELAHFNENDEAHMVNIGDKEPTERVAVASGYINMSPKAVRILAEGSAKKGDVLGVARVAAIQGAKQTSFLIPLCHQISLTHVRVDFEIDLDVSRVKATVTASTTAGTGVEMEALTSVNVALLTIYDMLKAVDKTMSMTHIRLESKTGGKSGDFSFEQSYEGITF</sequence>
<feature type="domain" description="Molybdopterin cofactor biosynthesis C (MoaC)" evidence="8">
    <location>
        <begin position="16"/>
        <end position="151"/>
    </location>
</feature>
<dbReference type="NCBIfam" id="NF006870">
    <property type="entry name" value="PRK09364.1"/>
    <property type="match status" value="1"/>
</dbReference>
<dbReference type="HOGENOM" id="CLU_074693_1_1_4"/>
<dbReference type="InterPro" id="IPR050105">
    <property type="entry name" value="MoCo_biosynth_MoaA/MoaC"/>
</dbReference>
<keyword evidence="10" id="KW-1185">Reference proteome</keyword>
<dbReference type="InterPro" id="IPR036522">
    <property type="entry name" value="MoaC_sf"/>
</dbReference>
<evidence type="ECO:0000256" key="7">
    <source>
        <dbReference type="HAMAP-Rule" id="MF_01224"/>
    </source>
</evidence>
<dbReference type="Pfam" id="PF01967">
    <property type="entry name" value="MoaC"/>
    <property type="match status" value="1"/>
</dbReference>
<organism evidence="9 10">
    <name type="scientific">Neisseria wadsworthii 9715</name>
    <dbReference type="NCBI Taxonomy" id="1030841"/>
    <lineage>
        <taxon>Bacteria</taxon>
        <taxon>Pseudomonadati</taxon>
        <taxon>Pseudomonadota</taxon>
        <taxon>Betaproteobacteria</taxon>
        <taxon>Neisseriales</taxon>
        <taxon>Neisseriaceae</taxon>
        <taxon>Neisseria</taxon>
    </lineage>
</organism>
<evidence type="ECO:0000313" key="10">
    <source>
        <dbReference type="Proteomes" id="UP000005336"/>
    </source>
</evidence>
<comment type="catalytic activity">
    <reaction evidence="1 7">
        <text>(8S)-3',8-cyclo-7,8-dihydroguanosine 5'-triphosphate = cyclic pyranopterin phosphate + diphosphate</text>
        <dbReference type="Rhea" id="RHEA:49580"/>
        <dbReference type="ChEBI" id="CHEBI:33019"/>
        <dbReference type="ChEBI" id="CHEBI:59648"/>
        <dbReference type="ChEBI" id="CHEBI:131766"/>
        <dbReference type="EC" id="4.6.1.17"/>
    </reaction>
</comment>
<dbReference type="GO" id="GO:0061799">
    <property type="term" value="F:cyclic pyranopterin monophosphate synthase activity"/>
    <property type="evidence" value="ECO:0007669"/>
    <property type="project" value="UniProtKB-UniRule"/>
</dbReference>
<dbReference type="EC" id="4.6.1.17" evidence="3 7"/>
<comment type="subunit">
    <text evidence="7">Homohexamer; trimer of dimers.</text>
</comment>
<dbReference type="OrthoDB" id="9794429at2"/>
<evidence type="ECO:0000256" key="2">
    <source>
        <dbReference type="ARBA" id="ARBA00005046"/>
    </source>
</evidence>
<dbReference type="Proteomes" id="UP000005336">
    <property type="component" value="Unassembled WGS sequence"/>
</dbReference>
<gene>
    <name evidence="7 9" type="primary">moaC</name>
    <name evidence="9" type="ORF">HMPREF9370_2162</name>
</gene>
<comment type="similarity">
    <text evidence="7">Belongs to the MoaC family.</text>
</comment>
<dbReference type="InterPro" id="IPR047594">
    <property type="entry name" value="MoaC_bact/euk"/>
</dbReference>
<dbReference type="InterPro" id="IPR023045">
    <property type="entry name" value="MoaC"/>
</dbReference>
<keyword evidence="4 7" id="KW-0501">Molybdenum cofactor biosynthesis</keyword>
<name>G4CST0_9NEIS</name>
<feature type="binding site" evidence="7">
    <location>
        <begin position="76"/>
        <end position="78"/>
    </location>
    <ligand>
        <name>substrate</name>
    </ligand>
</feature>
<dbReference type="NCBIfam" id="TIGR00581">
    <property type="entry name" value="moaC"/>
    <property type="match status" value="1"/>
</dbReference>